<gene>
    <name evidence="1" type="ORF">ABT39_MTgene1923</name>
</gene>
<name>A0A117NG28_PICGL</name>
<protein>
    <submittedName>
        <fullName evidence="1">Uncharacterized protein</fullName>
    </submittedName>
</protein>
<proteinExistence type="predicted"/>
<keyword evidence="1" id="KW-0496">Mitochondrion</keyword>
<dbReference type="AlphaFoldDB" id="A0A117NG28"/>
<accession>A0A117NG28</accession>
<geneLocation type="mitochondrion" evidence="1"/>
<evidence type="ECO:0000313" key="1">
    <source>
        <dbReference type="EMBL" id="KUM46117.1"/>
    </source>
</evidence>
<dbReference type="EMBL" id="LKAM01000013">
    <property type="protein sequence ID" value="KUM46117.1"/>
    <property type="molecule type" value="Genomic_DNA"/>
</dbReference>
<sequence>MKNYFSRFGREVQPTTFFLVGGSEWEAPGTLLTLPLERLGLRPWRLNPGTEDANYLPVFPHFGCSAISNFVYFWICTLPRILFYYIEGLLRASLFMKESSTKVGSFSSTPGRGGA</sequence>
<organism evidence="1">
    <name type="scientific">Picea glauca</name>
    <name type="common">White spruce</name>
    <name type="synonym">Pinus glauca</name>
    <dbReference type="NCBI Taxonomy" id="3330"/>
    <lineage>
        <taxon>Eukaryota</taxon>
        <taxon>Viridiplantae</taxon>
        <taxon>Streptophyta</taxon>
        <taxon>Embryophyta</taxon>
        <taxon>Tracheophyta</taxon>
        <taxon>Spermatophyta</taxon>
        <taxon>Pinopsida</taxon>
        <taxon>Pinidae</taxon>
        <taxon>Conifers I</taxon>
        <taxon>Pinales</taxon>
        <taxon>Pinaceae</taxon>
        <taxon>Picea</taxon>
    </lineage>
</organism>
<comment type="caution">
    <text evidence="1">The sequence shown here is derived from an EMBL/GenBank/DDBJ whole genome shotgun (WGS) entry which is preliminary data.</text>
</comment>
<reference evidence="1" key="1">
    <citation type="journal article" date="2015" name="Genome Biol. Evol.">
        <title>Organellar Genomes of White Spruce (Picea glauca): Assembly and Annotation.</title>
        <authorList>
            <person name="Jackman S.D."/>
            <person name="Warren R.L."/>
            <person name="Gibb E.A."/>
            <person name="Vandervalk B.P."/>
            <person name="Mohamadi H."/>
            <person name="Chu J."/>
            <person name="Raymond A."/>
            <person name="Pleasance S."/>
            <person name="Coope R."/>
            <person name="Wildung M.R."/>
            <person name="Ritland C.E."/>
            <person name="Bousquet J."/>
            <person name="Jones S.J."/>
            <person name="Bohlmann J."/>
            <person name="Birol I."/>
        </authorList>
    </citation>
    <scope>NUCLEOTIDE SEQUENCE [LARGE SCALE GENOMIC DNA]</scope>
    <source>
        <tissue evidence="1">Flushing bud</tissue>
    </source>
</reference>